<dbReference type="EMBL" id="JBGMEL010000008">
    <property type="protein sequence ID" value="MFA0790809.1"/>
    <property type="molecule type" value="Genomic_DNA"/>
</dbReference>
<comment type="caution">
    <text evidence="1">The sequence shown here is derived from an EMBL/GenBank/DDBJ whole genome shotgun (WGS) entry which is preliminary data.</text>
</comment>
<protein>
    <submittedName>
        <fullName evidence="1">Uncharacterized protein</fullName>
    </submittedName>
</protein>
<dbReference type="RefSeq" id="WP_371843418.1">
    <property type="nucleotide sequence ID" value="NZ_JBGMEL010000008.1"/>
</dbReference>
<keyword evidence="2" id="KW-1185">Reference proteome</keyword>
<accession>A0ABV4NMN8</accession>
<evidence type="ECO:0000313" key="1">
    <source>
        <dbReference type="EMBL" id="MFA0790809.1"/>
    </source>
</evidence>
<sequence>MSKVIELSTRLLRNPYPKQPKPCVAQILPLEGESDFLAISQLPVGKTPVLLSFSEHYQLLVELLECVDSAGLEIDTILLRMQMPAGGRMPKQFLQDRVLMLQGVHEEELILHQQGTSYLVIEDTLIRHPLESGSNSLRLRICCAADCNYFISRISEKLLQLGFDSIEKMVRERTA</sequence>
<organism evidence="1 2">
    <name type="scientific">Microbulbifer echini</name>
    <dbReference type="NCBI Taxonomy" id="1529067"/>
    <lineage>
        <taxon>Bacteria</taxon>
        <taxon>Pseudomonadati</taxon>
        <taxon>Pseudomonadota</taxon>
        <taxon>Gammaproteobacteria</taxon>
        <taxon>Cellvibrionales</taxon>
        <taxon>Microbulbiferaceae</taxon>
        <taxon>Microbulbifer</taxon>
    </lineage>
</organism>
<reference evidence="1 2" key="1">
    <citation type="submission" date="2024-08" db="EMBL/GenBank/DDBJ databases">
        <authorList>
            <person name="Ishaq N."/>
        </authorList>
    </citation>
    <scope>NUCLEOTIDE SEQUENCE [LARGE SCALE GENOMIC DNA]</scope>
    <source>
        <strain evidence="1 2">JCM 30400</strain>
    </source>
</reference>
<dbReference type="Proteomes" id="UP001569414">
    <property type="component" value="Unassembled WGS sequence"/>
</dbReference>
<proteinExistence type="predicted"/>
<gene>
    <name evidence="1" type="ORF">ACCI51_09655</name>
</gene>
<name>A0ABV4NMN8_9GAMM</name>
<evidence type="ECO:0000313" key="2">
    <source>
        <dbReference type="Proteomes" id="UP001569414"/>
    </source>
</evidence>